<dbReference type="AlphaFoldDB" id="A0ABD7G6N3"/>
<dbReference type="PROSITE" id="PS50883">
    <property type="entry name" value="EAL"/>
    <property type="match status" value="1"/>
</dbReference>
<gene>
    <name evidence="2" type="ORF">C6C11_14230</name>
</gene>
<feature type="domain" description="EAL" evidence="1">
    <location>
        <begin position="1"/>
        <end position="181"/>
    </location>
</feature>
<dbReference type="InterPro" id="IPR001633">
    <property type="entry name" value="EAL_dom"/>
</dbReference>
<evidence type="ECO:0000259" key="1">
    <source>
        <dbReference type="PROSITE" id="PS50883"/>
    </source>
</evidence>
<comment type="caution">
    <text evidence="2">The sequence shown here is derived from an EMBL/GenBank/DDBJ whole genome shotgun (WGS) entry which is preliminary data.</text>
</comment>
<reference evidence="2 3" key="1">
    <citation type="journal article" date="2018" name="PLoS ONE">
        <title>Phenotypic characterization and whole genome analysis of extended-spectrum beta-lactamase-producing bacteria isolated from dogs in Germany.</title>
        <authorList>
            <person name="Boehmer T."/>
            <person name="Vogler A.J."/>
            <person name="Thomas A."/>
            <person name="Sauer S."/>
            <person name="Hergenroether M."/>
            <person name="Straubinger R.K."/>
            <person name="Birdsell D."/>
            <person name="Keim P."/>
            <person name="Sahl J.W."/>
            <person name="Williamson C.H."/>
            <person name="Riehm J.M."/>
        </authorList>
    </citation>
    <scope>NUCLEOTIDE SEQUENCE [LARGE SCALE GENOMIC DNA]</scope>
    <source>
        <strain evidence="2 3">AFG_SD03_1510_Ahy_093</strain>
    </source>
</reference>
<dbReference type="Proteomes" id="UP000253075">
    <property type="component" value="Unassembled WGS sequence"/>
</dbReference>
<dbReference type="InterPro" id="IPR035919">
    <property type="entry name" value="EAL_sf"/>
</dbReference>
<dbReference type="Pfam" id="PF00563">
    <property type="entry name" value="EAL"/>
    <property type="match status" value="1"/>
</dbReference>
<sequence>MSLVELTLLQLSDALLNALREESTALFFKVESRVLYALGDALIYFSEVFLEHGVRLHIEVSQYPFISSALPVSTLVKLHEHGVILVMDNFDWRGGDWRERYLSSGIFSCVKFDTPPLLQSEINVFKDALLSLQETFRMKTIVSKVETKRQSEVVLSTGCWAVQGFYYARPRSVNLMDLQSL</sequence>
<accession>A0ABD7G6N3</accession>
<reference evidence="3" key="2">
    <citation type="submission" date="2018-02" db="EMBL/GenBank/DDBJ databases">
        <title>Phenotypic characterization and whole genome analysis of multidrug-resistant, extended-spectrum beta-lactamase-producing bacteria isolated from dogs in Germany.</title>
        <authorList>
            <person name="Williamson C."/>
        </authorList>
    </citation>
    <scope>NUCLEOTIDE SEQUENCE [LARGE SCALE GENOMIC DNA]</scope>
    <source>
        <strain evidence="3">AFG_SD03_1510_Ahy_093</strain>
    </source>
</reference>
<proteinExistence type="predicted"/>
<dbReference type="Gene3D" id="3.20.20.450">
    <property type="entry name" value="EAL domain"/>
    <property type="match status" value="1"/>
</dbReference>
<evidence type="ECO:0000313" key="3">
    <source>
        <dbReference type="Proteomes" id="UP000253075"/>
    </source>
</evidence>
<dbReference type="EMBL" id="PUTQ01000020">
    <property type="protein sequence ID" value="RCF48310.1"/>
    <property type="molecule type" value="Genomic_DNA"/>
</dbReference>
<dbReference type="SUPFAM" id="SSF141868">
    <property type="entry name" value="EAL domain-like"/>
    <property type="match status" value="1"/>
</dbReference>
<protein>
    <recommendedName>
        <fullName evidence="1">EAL domain-containing protein</fullName>
    </recommendedName>
</protein>
<evidence type="ECO:0000313" key="2">
    <source>
        <dbReference type="EMBL" id="RCF48310.1"/>
    </source>
</evidence>
<organism evidence="2 3">
    <name type="scientific">Aeromonas hydrophila</name>
    <dbReference type="NCBI Taxonomy" id="644"/>
    <lineage>
        <taxon>Bacteria</taxon>
        <taxon>Pseudomonadati</taxon>
        <taxon>Pseudomonadota</taxon>
        <taxon>Gammaproteobacteria</taxon>
        <taxon>Aeromonadales</taxon>
        <taxon>Aeromonadaceae</taxon>
        <taxon>Aeromonas</taxon>
    </lineage>
</organism>
<name>A0ABD7G6N3_AERHY</name>